<dbReference type="InterPro" id="IPR000118">
    <property type="entry name" value="Granulin"/>
</dbReference>
<feature type="chain" id="PRO_5034216843" description="Granulins domain-containing protein" evidence="2">
    <location>
        <begin position="18"/>
        <end position="60"/>
    </location>
</feature>
<feature type="signal peptide" evidence="2">
    <location>
        <begin position="1"/>
        <end position="17"/>
    </location>
</feature>
<dbReference type="SUPFAM" id="SSF57277">
    <property type="entry name" value="Granulin repeat"/>
    <property type="match status" value="1"/>
</dbReference>
<organism evidence="4 5">
    <name type="scientific">Cyprinus carpio</name>
    <name type="common">Common carp</name>
    <dbReference type="NCBI Taxonomy" id="7962"/>
    <lineage>
        <taxon>Eukaryota</taxon>
        <taxon>Metazoa</taxon>
        <taxon>Chordata</taxon>
        <taxon>Craniata</taxon>
        <taxon>Vertebrata</taxon>
        <taxon>Euteleostomi</taxon>
        <taxon>Actinopterygii</taxon>
        <taxon>Neopterygii</taxon>
        <taxon>Teleostei</taxon>
        <taxon>Ostariophysi</taxon>
        <taxon>Cypriniformes</taxon>
        <taxon>Cyprinidae</taxon>
        <taxon>Cyprininae</taxon>
        <taxon>Cyprinus</taxon>
    </lineage>
</organism>
<sequence length="60" mass="6323">GLFNVICLSFCVTAVCGALICPDGGMCEDGNTCCQMPSGGYGCCPLPNVRVYSTRLHLFD</sequence>
<evidence type="ECO:0000256" key="2">
    <source>
        <dbReference type="SAM" id="SignalP"/>
    </source>
</evidence>
<dbReference type="InterPro" id="IPR037277">
    <property type="entry name" value="Granulin_sf"/>
</dbReference>
<dbReference type="Ensembl" id="ENSCCRT00020107034.1">
    <property type="protein sequence ID" value="ENSCCRP00020097894.1"/>
    <property type="gene ID" value="ENSCCRG00020045035.1"/>
</dbReference>
<keyword evidence="1" id="KW-1015">Disulfide bond</keyword>
<dbReference type="AlphaFoldDB" id="A0A8C2JSD7"/>
<feature type="domain" description="Granulins" evidence="3">
    <location>
        <begin position="32"/>
        <end position="48"/>
    </location>
</feature>
<evidence type="ECO:0000313" key="5">
    <source>
        <dbReference type="Proteomes" id="UP000694701"/>
    </source>
</evidence>
<evidence type="ECO:0000313" key="4">
    <source>
        <dbReference type="Ensembl" id="ENSCCRP00020097894.1"/>
    </source>
</evidence>
<dbReference type="Pfam" id="PF00396">
    <property type="entry name" value="Granulin"/>
    <property type="match status" value="1"/>
</dbReference>
<protein>
    <recommendedName>
        <fullName evidence="3">Granulins domain-containing protein</fullName>
    </recommendedName>
</protein>
<evidence type="ECO:0000256" key="1">
    <source>
        <dbReference type="ARBA" id="ARBA00023157"/>
    </source>
</evidence>
<dbReference type="Proteomes" id="UP000694701">
    <property type="component" value="Unplaced"/>
</dbReference>
<evidence type="ECO:0000259" key="3">
    <source>
        <dbReference type="Pfam" id="PF00396"/>
    </source>
</evidence>
<accession>A0A8C2JSD7</accession>
<keyword evidence="2" id="KW-0732">Signal</keyword>
<reference evidence="4" key="1">
    <citation type="submission" date="2025-08" db="UniProtKB">
        <authorList>
            <consortium name="Ensembl"/>
        </authorList>
    </citation>
    <scope>IDENTIFICATION</scope>
</reference>
<proteinExistence type="predicted"/>
<dbReference type="Gene3D" id="2.10.25.160">
    <property type="entry name" value="Granulin"/>
    <property type="match status" value="1"/>
</dbReference>
<name>A0A8C2JSD7_CYPCA</name>